<dbReference type="NCBIfam" id="NF038128">
    <property type="entry name" value="choice_anch_J"/>
    <property type="match status" value="1"/>
</dbReference>
<comment type="caution">
    <text evidence="1">The sequence shown here is derived from an EMBL/GenBank/DDBJ whole genome shotgun (WGS) entry which is preliminary data.</text>
</comment>
<dbReference type="AlphaFoldDB" id="X1DGC0"/>
<reference evidence="1" key="1">
    <citation type="journal article" date="2014" name="Front. Microbiol.">
        <title>High frequency of phylogenetically diverse reductive dehalogenase-homologous genes in deep subseafloor sedimentary metagenomes.</title>
        <authorList>
            <person name="Kawai M."/>
            <person name="Futagami T."/>
            <person name="Toyoda A."/>
            <person name="Takaki Y."/>
            <person name="Nishi S."/>
            <person name="Hori S."/>
            <person name="Arai W."/>
            <person name="Tsubouchi T."/>
            <person name="Morono Y."/>
            <person name="Uchiyama I."/>
            <person name="Ito T."/>
            <person name="Fujiyama A."/>
            <person name="Inagaki F."/>
            <person name="Takami H."/>
        </authorList>
    </citation>
    <scope>NUCLEOTIDE SEQUENCE</scope>
    <source>
        <strain evidence="1">Expedition CK06-06</strain>
    </source>
</reference>
<accession>X1DGC0</accession>
<protein>
    <recommendedName>
        <fullName evidence="2">MAM domain-containing protein</fullName>
    </recommendedName>
</protein>
<gene>
    <name evidence="1" type="ORF">S01H4_46126</name>
</gene>
<dbReference type="EMBL" id="BART01025747">
    <property type="protein sequence ID" value="GAH04074.1"/>
    <property type="molecule type" value="Genomic_DNA"/>
</dbReference>
<organism evidence="1">
    <name type="scientific">marine sediment metagenome</name>
    <dbReference type="NCBI Taxonomy" id="412755"/>
    <lineage>
        <taxon>unclassified sequences</taxon>
        <taxon>metagenomes</taxon>
        <taxon>ecological metagenomes</taxon>
    </lineage>
</organism>
<proteinExistence type="predicted"/>
<feature type="non-terminal residue" evidence="1">
    <location>
        <position position="1"/>
    </location>
</feature>
<evidence type="ECO:0008006" key="2">
    <source>
        <dbReference type="Google" id="ProtNLM"/>
    </source>
</evidence>
<evidence type="ECO:0000313" key="1">
    <source>
        <dbReference type="EMBL" id="GAH04074.1"/>
    </source>
</evidence>
<sequence length="234" mass="24901">SVWNAGTSTWGGWLSEGLAVTEGSGGWSLKDVDLTAYSGERVRIGFLHTAAQISSFVGVGWYIDDITVEQTTPALTGDFEAGWVGWSADNGVWQVGTPTLVGPASCFGGTQCAGTILDGNYPPSTESHLVSASVQMPTVAGADTIHLRFQEWFSYANSDSGQVQISVWNAGTSTWGGWVSEGTAIANASGGWSLRDVDLTTYSGERIRMGFLHFAETNFESSGWYVDDIGISVF</sequence>
<name>X1DGC0_9ZZZZ</name>